<dbReference type="InterPro" id="IPR007055">
    <property type="entry name" value="BON_dom"/>
</dbReference>
<evidence type="ECO:0000313" key="4">
    <source>
        <dbReference type="EMBL" id="MBL0420524.1"/>
    </source>
</evidence>
<keyword evidence="5" id="KW-1185">Reference proteome</keyword>
<dbReference type="RefSeq" id="WP_201683596.1">
    <property type="nucleotide sequence ID" value="NZ_JAEQNA010000002.1"/>
</dbReference>
<dbReference type="PROSITE" id="PS51257">
    <property type="entry name" value="PROKAR_LIPOPROTEIN"/>
    <property type="match status" value="1"/>
</dbReference>
<dbReference type="PROSITE" id="PS50914">
    <property type="entry name" value="BON"/>
    <property type="match status" value="2"/>
</dbReference>
<dbReference type="Proteomes" id="UP000613011">
    <property type="component" value="Unassembled WGS sequence"/>
</dbReference>
<dbReference type="InterPro" id="IPR014004">
    <property type="entry name" value="Transpt-assoc_nodulatn_dom_bac"/>
</dbReference>
<dbReference type="AlphaFoldDB" id="A0A936ZTW2"/>
<evidence type="ECO:0000256" key="2">
    <source>
        <dbReference type="SAM" id="SignalP"/>
    </source>
</evidence>
<feature type="region of interest" description="Disordered" evidence="1">
    <location>
        <begin position="174"/>
        <end position="196"/>
    </location>
</feature>
<feature type="compositionally biased region" description="Low complexity" evidence="1">
    <location>
        <begin position="38"/>
        <end position="57"/>
    </location>
</feature>
<evidence type="ECO:0000256" key="1">
    <source>
        <dbReference type="SAM" id="MobiDB-lite"/>
    </source>
</evidence>
<feature type="domain" description="BON" evidence="3">
    <location>
        <begin position="94"/>
        <end position="162"/>
    </location>
</feature>
<dbReference type="SMART" id="SM00749">
    <property type="entry name" value="BON"/>
    <property type="match status" value="2"/>
</dbReference>
<organism evidence="4 5">
    <name type="scientific">Ramlibacter aurantiacus</name>
    <dbReference type="NCBI Taxonomy" id="2801330"/>
    <lineage>
        <taxon>Bacteria</taxon>
        <taxon>Pseudomonadati</taxon>
        <taxon>Pseudomonadota</taxon>
        <taxon>Betaproteobacteria</taxon>
        <taxon>Burkholderiales</taxon>
        <taxon>Comamonadaceae</taxon>
        <taxon>Ramlibacter</taxon>
    </lineage>
</organism>
<dbReference type="InterPro" id="IPR051686">
    <property type="entry name" value="Lipoprotein_DolP"/>
</dbReference>
<feature type="domain" description="BON" evidence="3">
    <location>
        <begin position="198"/>
        <end position="266"/>
    </location>
</feature>
<dbReference type="EMBL" id="JAEQNA010000002">
    <property type="protein sequence ID" value="MBL0420524.1"/>
    <property type="molecule type" value="Genomic_DNA"/>
</dbReference>
<feature type="compositionally biased region" description="Polar residues" evidence="1">
    <location>
        <begin position="178"/>
        <end position="196"/>
    </location>
</feature>
<reference evidence="4" key="1">
    <citation type="submission" date="2021-01" db="EMBL/GenBank/DDBJ databases">
        <title>Ramlibacter sp. strain AW1 16S ribosomal RNA gene Genome sequencing and assembly.</title>
        <authorList>
            <person name="Kang M."/>
        </authorList>
    </citation>
    <scope>NUCLEOTIDE SEQUENCE</scope>
    <source>
        <strain evidence="4">AW1</strain>
    </source>
</reference>
<dbReference type="Gene3D" id="3.30.1340.30">
    <property type="match status" value="2"/>
</dbReference>
<sequence length="268" mass="27400">MTYRMRPQLTASGALLLALLAGCGERIDTPRPAPPTPKAEAAESTVAAAAPVAAAPEQPSTQPGSTAAAGSSRPGPRMGGAAARDDTGIATAIRDVQITARVTAGLSVDKRLSASPIQVATEAGVVKLQGRAPSEEARARAVEIASHVDGVDRVSNQLEVREATTGERPVDAVVGTGPISSQSVPSAPTTAVPGSSASDIEITMKVSTGMSVDRELASGRVEVNTRGGVVTLSGTAPNDRARQRAEQIARHVERVEGVKNELKVIRPG</sequence>
<feature type="chain" id="PRO_5037528101" evidence="2">
    <location>
        <begin position="24"/>
        <end position="268"/>
    </location>
</feature>
<protein>
    <submittedName>
        <fullName evidence="4">BON domain-containing protein</fullName>
    </submittedName>
</protein>
<dbReference type="Pfam" id="PF04972">
    <property type="entry name" value="BON"/>
    <property type="match status" value="2"/>
</dbReference>
<evidence type="ECO:0000313" key="5">
    <source>
        <dbReference type="Proteomes" id="UP000613011"/>
    </source>
</evidence>
<dbReference type="PANTHER" id="PTHR34606">
    <property type="entry name" value="BON DOMAIN-CONTAINING PROTEIN"/>
    <property type="match status" value="1"/>
</dbReference>
<accession>A0A936ZTW2</accession>
<name>A0A936ZTW2_9BURK</name>
<evidence type="ECO:0000259" key="3">
    <source>
        <dbReference type="PROSITE" id="PS50914"/>
    </source>
</evidence>
<comment type="caution">
    <text evidence="4">The sequence shown here is derived from an EMBL/GenBank/DDBJ whole genome shotgun (WGS) entry which is preliminary data.</text>
</comment>
<keyword evidence="2" id="KW-0732">Signal</keyword>
<dbReference type="PANTHER" id="PTHR34606:SF15">
    <property type="entry name" value="BON DOMAIN-CONTAINING PROTEIN"/>
    <property type="match status" value="1"/>
</dbReference>
<feature type="signal peptide" evidence="2">
    <location>
        <begin position="1"/>
        <end position="23"/>
    </location>
</feature>
<gene>
    <name evidence="4" type="ORF">JI739_09240</name>
</gene>
<proteinExistence type="predicted"/>
<feature type="compositionally biased region" description="Polar residues" evidence="1">
    <location>
        <begin position="58"/>
        <end position="69"/>
    </location>
</feature>
<feature type="region of interest" description="Disordered" evidence="1">
    <location>
        <begin position="27"/>
        <end position="84"/>
    </location>
</feature>